<dbReference type="InterPro" id="IPR013103">
    <property type="entry name" value="RVT_2"/>
</dbReference>
<dbReference type="EMBL" id="BKCJ010004412">
    <property type="protein sequence ID" value="GEU60887.1"/>
    <property type="molecule type" value="Genomic_DNA"/>
</dbReference>
<name>A0A6L2LIQ0_TANCI</name>
<organism evidence="5">
    <name type="scientific">Tanacetum cinerariifolium</name>
    <name type="common">Dalmatian daisy</name>
    <name type="synonym">Chrysanthemum cinerariifolium</name>
    <dbReference type="NCBI Taxonomy" id="118510"/>
    <lineage>
        <taxon>Eukaryota</taxon>
        <taxon>Viridiplantae</taxon>
        <taxon>Streptophyta</taxon>
        <taxon>Embryophyta</taxon>
        <taxon>Tracheophyta</taxon>
        <taxon>Spermatophyta</taxon>
        <taxon>Magnoliopsida</taxon>
        <taxon>eudicotyledons</taxon>
        <taxon>Gunneridae</taxon>
        <taxon>Pentapetalae</taxon>
        <taxon>asterids</taxon>
        <taxon>campanulids</taxon>
        <taxon>Asterales</taxon>
        <taxon>Asteraceae</taxon>
        <taxon>Asteroideae</taxon>
        <taxon>Anthemideae</taxon>
        <taxon>Anthemidinae</taxon>
        <taxon>Tanacetum</taxon>
    </lineage>
</organism>
<feature type="region of interest" description="Disordered" evidence="2">
    <location>
        <begin position="1075"/>
        <end position="1096"/>
    </location>
</feature>
<keyword evidence="1" id="KW-0175">Coiled coil</keyword>
<gene>
    <name evidence="5" type="ORF">Tci_032865</name>
</gene>
<evidence type="ECO:0000259" key="4">
    <source>
        <dbReference type="Pfam" id="PF22936"/>
    </source>
</evidence>
<comment type="caution">
    <text evidence="5">The sequence shown here is derived from an EMBL/GenBank/DDBJ whole genome shotgun (WGS) entry which is preliminary data.</text>
</comment>
<dbReference type="InterPro" id="IPR054722">
    <property type="entry name" value="PolX-like_BBD"/>
</dbReference>
<evidence type="ECO:0000313" key="5">
    <source>
        <dbReference type="EMBL" id="GEU60887.1"/>
    </source>
</evidence>
<accession>A0A6L2LIQ0</accession>
<dbReference type="AlphaFoldDB" id="A0A6L2LIQ0"/>
<dbReference type="Pfam" id="PF22936">
    <property type="entry name" value="Pol_BBD"/>
    <property type="match status" value="1"/>
</dbReference>
<proteinExistence type="predicted"/>
<evidence type="ECO:0000256" key="1">
    <source>
        <dbReference type="SAM" id="Coils"/>
    </source>
</evidence>
<dbReference type="Pfam" id="PF07727">
    <property type="entry name" value="RVT_2"/>
    <property type="match status" value="1"/>
</dbReference>
<feature type="coiled-coil region" evidence="1">
    <location>
        <begin position="135"/>
        <end position="169"/>
    </location>
</feature>
<reference evidence="5" key="1">
    <citation type="journal article" date="2019" name="Sci. Rep.">
        <title>Draft genome of Tanacetum cinerariifolium, the natural source of mosquito coil.</title>
        <authorList>
            <person name="Yamashiro T."/>
            <person name="Shiraishi A."/>
            <person name="Satake H."/>
            <person name="Nakayama K."/>
        </authorList>
    </citation>
    <scope>NUCLEOTIDE SEQUENCE</scope>
</reference>
<sequence>MGVTQLDMTSPKNRNEDIFRRTVNVEKIASKAMVAIDGAGFDWSYMADDEVPTNMALMAFSNSEVYNDKTCSKTCLKCFETFKTQLDDLRIEFNKSKFNLATYKKGLASVQEQLVFYKKNEVIFGEQIAVLKRDISYKDSEISMLKNELEKLKQEKESDQLKIENFDNASKSLDKLIGSQIPENSRKGVGFVSYNDVPPLTTGLFSPPKLDLSNFGLEEFQQPEFEGYGPKTSYSVSEDISNEVKESPDAPLVKKSVSDDKLEKKTVFSTVAKIGFVRSKQQEKPVRKPGNSQLELQEKGVIDSGCSTHMTGNMSYLFEYKEIDGGYVAFGGDPKGGKITGKGKISIDTECVVLSPEFKLLDEVKSCLEVLVIKPHNKTPYELFNGRTPSLSFMRPFGYPVTILSTLDPLGNQSNGSACKARVETVSNKDYILLPLWTQDLLLSSSSKDSLGDWFKLSWEEGKKDAKDLGNEDNEVLSIEEPRVIQEKDANVNSTNNINTVSQTDNAAGIKDNVVDENIVYGCANDPNMPNLEEIVYSNDNDHPDEKIIRDIHSAPQTRRITKNVTNHEPKKVIQALTNLSWIEAMQDELLQFKLQQGHTQEEGIHYDEVFAPVARIEEIRLFLAYASFKDFVVYQMDVKSAFLYGKIEEEVYVCQPLGFEDPKFPDRVYKVENALYGLHQALRAWYETLSTYLLDNRFHKEKSAENVDFAEIVDFLNANPIKYALTMRLSMRRGKTEWKGLPLLLLAKKQNRTVTRHQDTILGDTPAQTWFERLSKQSYEPPLSRVNTLGSGEDSMQLMELIKLCTTLSNRVLDMKNVKDVQALEIQKLQKRVKRLEKKRKSRNPQLKRRGEMIKMKEFHLFKRIAKTQERYDHDIEVNIASTSITTASINITTTELITTVSAPITTAGEYEVARRLKAQLQAEFEEEERVARQREEEANLILRDNTQAMMDADYELAQRLQAKEHEELTIKERLKLFVELMDKRKKHFAKLKAEEIRRKPPAKAQIRSQMCTYLKNMANYKHSQLKNRSFKEILILFDNTIKWINSFAPTDLEVLEDSGKKAERSRIEAISKKRTKELDQESSKRKKTSESLKLAKEPIDNEADKLSQEELQQIMIIVLVQGMNVEALQTKDLIIDCEIYTKGTEKYWKIIRDGNHTELYDSCGVHHVSIEKEIDIYMLVEKEYPLSRGTLTLMLIGKLLVDQDNEISRELLRKIFMQAERPRK</sequence>
<protein>
    <submittedName>
        <fullName evidence="5">Uncharacterized protein</fullName>
    </submittedName>
</protein>
<evidence type="ECO:0000256" key="2">
    <source>
        <dbReference type="SAM" id="MobiDB-lite"/>
    </source>
</evidence>
<feature type="domain" description="Reverse transcriptase Ty1/copia-type" evidence="3">
    <location>
        <begin position="596"/>
        <end position="704"/>
    </location>
</feature>
<feature type="coiled-coil region" evidence="1">
    <location>
        <begin position="912"/>
        <end position="939"/>
    </location>
</feature>
<feature type="domain" description="Retrovirus-related Pol polyprotein from transposon TNT 1-94-like beta-barrel" evidence="4">
    <location>
        <begin position="301"/>
        <end position="350"/>
    </location>
</feature>
<evidence type="ECO:0000259" key="3">
    <source>
        <dbReference type="Pfam" id="PF07727"/>
    </source>
</evidence>